<dbReference type="GO" id="GO:0042744">
    <property type="term" value="P:hydrogen peroxide catabolic process"/>
    <property type="evidence" value="ECO:0007669"/>
    <property type="project" value="TreeGrafter"/>
</dbReference>
<dbReference type="InterPro" id="IPR002016">
    <property type="entry name" value="Haem_peroxidase"/>
</dbReference>
<protein>
    <recommendedName>
        <fullName evidence="4">Plant heme peroxidase family profile domain-containing protein</fullName>
    </recommendedName>
</protein>
<dbReference type="GO" id="GO:0020037">
    <property type="term" value="F:heme binding"/>
    <property type="evidence" value="ECO:0007669"/>
    <property type="project" value="InterPro"/>
</dbReference>
<evidence type="ECO:0000259" key="4">
    <source>
        <dbReference type="PROSITE" id="PS50873"/>
    </source>
</evidence>
<evidence type="ECO:0000256" key="3">
    <source>
        <dbReference type="SAM" id="SignalP"/>
    </source>
</evidence>
<evidence type="ECO:0000256" key="2">
    <source>
        <dbReference type="RuleBase" id="RU004241"/>
    </source>
</evidence>
<dbReference type="PANTHER" id="PTHR31356">
    <property type="entry name" value="THYLAKOID LUMENAL 29 KDA PROTEIN, CHLOROPLASTIC-RELATED"/>
    <property type="match status" value="1"/>
</dbReference>
<name>A0A7S4NET6_9STRA</name>
<dbReference type="EMBL" id="HBKQ01057107">
    <property type="protein sequence ID" value="CAE2283575.1"/>
    <property type="molecule type" value="Transcribed_RNA"/>
</dbReference>
<dbReference type="Gene3D" id="1.10.520.10">
    <property type="match status" value="1"/>
</dbReference>
<keyword evidence="1" id="KW-0560">Oxidoreductase</keyword>
<organism evidence="5">
    <name type="scientific">Odontella aurita</name>
    <dbReference type="NCBI Taxonomy" id="265563"/>
    <lineage>
        <taxon>Eukaryota</taxon>
        <taxon>Sar</taxon>
        <taxon>Stramenopiles</taxon>
        <taxon>Ochrophyta</taxon>
        <taxon>Bacillariophyta</taxon>
        <taxon>Mediophyceae</taxon>
        <taxon>Biddulphiophycidae</taxon>
        <taxon>Eupodiscales</taxon>
        <taxon>Odontellaceae</taxon>
        <taxon>Odontella</taxon>
    </lineage>
</organism>
<dbReference type="PANTHER" id="PTHR31356:SF66">
    <property type="entry name" value="CATALASE-PEROXIDASE"/>
    <property type="match status" value="1"/>
</dbReference>
<dbReference type="InterPro" id="IPR010255">
    <property type="entry name" value="Haem_peroxidase_sf"/>
</dbReference>
<evidence type="ECO:0000313" key="5">
    <source>
        <dbReference type="EMBL" id="CAE2283575.1"/>
    </source>
</evidence>
<dbReference type="GO" id="GO:0004601">
    <property type="term" value="F:peroxidase activity"/>
    <property type="evidence" value="ECO:0007669"/>
    <property type="project" value="InterPro"/>
</dbReference>
<feature type="domain" description="Plant heme peroxidase family profile" evidence="4">
    <location>
        <begin position="97"/>
        <end position="249"/>
    </location>
</feature>
<comment type="similarity">
    <text evidence="2">Belongs to the peroxidase family.</text>
</comment>
<gene>
    <name evidence="5" type="ORF">OAUR00152_LOCUS39042</name>
</gene>
<sequence>MYSAATVLLLALAPGASAFNGVPFQNSASVRHESRLSMSSDGAESDRRAFLSRASGLALGGAGSILLGKPAPSEATVYFDPAMYGDQELRVAAVDSLRESVRRAVIQDPTIAPYFYELALLDGLSYNTKTKAGGPDGRVISLVLSSKEKTPEVLGLQKAANALIDASIKLKKYTAITIADAVAIGGQEAIESVGGPRLSVQLGRTDALKGSTPSTLPIDLLSGAVPKEQVAQIFRDAGLTEREMTALLGCLLTLRLAQKGRAGQDWKSSQRGQFVERGKIGRMSDYKRLTDEDIAEMEADDDEDEGSELTDNEDYYIAETFGSKDQVFGQGIGKGITEKNFNVFLAQLNEVSAKKKGAKGNTADFGWIGDLLLDKENPTSQAWVNKYGQSVLSYNKDLGIAYGAVTQLGAEFTGGKYENLLKNKPRKSLSDD</sequence>
<feature type="chain" id="PRO_5031376184" description="Plant heme peroxidase family profile domain-containing protein" evidence="3">
    <location>
        <begin position="19"/>
        <end position="432"/>
    </location>
</feature>
<dbReference type="SUPFAM" id="SSF48113">
    <property type="entry name" value="Heme-dependent peroxidases"/>
    <property type="match status" value="1"/>
</dbReference>
<dbReference type="GO" id="GO:0034599">
    <property type="term" value="P:cellular response to oxidative stress"/>
    <property type="evidence" value="ECO:0007669"/>
    <property type="project" value="InterPro"/>
</dbReference>
<dbReference type="AlphaFoldDB" id="A0A7S4NET6"/>
<dbReference type="Gene3D" id="1.10.420.10">
    <property type="entry name" value="Peroxidase, domain 2"/>
    <property type="match status" value="1"/>
</dbReference>
<dbReference type="GO" id="GO:0000302">
    <property type="term" value="P:response to reactive oxygen species"/>
    <property type="evidence" value="ECO:0007669"/>
    <property type="project" value="TreeGrafter"/>
</dbReference>
<proteinExistence type="inferred from homology"/>
<reference evidence="5" key="1">
    <citation type="submission" date="2021-01" db="EMBL/GenBank/DDBJ databases">
        <authorList>
            <person name="Corre E."/>
            <person name="Pelletier E."/>
            <person name="Niang G."/>
            <person name="Scheremetjew M."/>
            <person name="Finn R."/>
            <person name="Kale V."/>
            <person name="Holt S."/>
            <person name="Cochrane G."/>
            <person name="Meng A."/>
            <person name="Brown T."/>
            <person name="Cohen L."/>
        </authorList>
    </citation>
    <scope>NUCLEOTIDE SEQUENCE</scope>
    <source>
        <strain evidence="5">Isolate 1302-5</strain>
    </source>
</reference>
<feature type="signal peptide" evidence="3">
    <location>
        <begin position="1"/>
        <end position="18"/>
    </location>
</feature>
<dbReference type="InterPro" id="IPR044831">
    <property type="entry name" value="Ccp1-like"/>
</dbReference>
<keyword evidence="3" id="KW-0732">Signal</keyword>
<dbReference type="Pfam" id="PF00141">
    <property type="entry name" value="peroxidase"/>
    <property type="match status" value="1"/>
</dbReference>
<dbReference type="PROSITE" id="PS50873">
    <property type="entry name" value="PEROXIDASE_4"/>
    <property type="match status" value="1"/>
</dbReference>
<evidence type="ECO:0000256" key="1">
    <source>
        <dbReference type="ARBA" id="ARBA00023002"/>
    </source>
</evidence>
<dbReference type="PRINTS" id="PR00458">
    <property type="entry name" value="PEROXIDASE"/>
</dbReference>
<accession>A0A7S4NET6</accession>